<protein>
    <submittedName>
        <fullName evidence="2">Uncharacterized protein</fullName>
    </submittedName>
</protein>
<comment type="caution">
    <text evidence="2">The sequence shown here is derived from an EMBL/GenBank/DDBJ whole genome shotgun (WGS) entry which is preliminary data.</text>
</comment>
<organism evidence="2 3">
    <name type="scientific">Dactylonectria macrodidyma</name>
    <dbReference type="NCBI Taxonomy" id="307937"/>
    <lineage>
        <taxon>Eukaryota</taxon>
        <taxon>Fungi</taxon>
        <taxon>Dikarya</taxon>
        <taxon>Ascomycota</taxon>
        <taxon>Pezizomycotina</taxon>
        <taxon>Sordariomycetes</taxon>
        <taxon>Hypocreomycetidae</taxon>
        <taxon>Hypocreales</taxon>
        <taxon>Nectriaceae</taxon>
        <taxon>Dactylonectria</taxon>
    </lineage>
</organism>
<sequence length="638" mass="70950">MSINQIRDFCQGVLDACDQADPNEPSICLDLVKKLLSGFFTIWETIPPQTQKNIAKPQTYAIIRQSTEAPHSAKIKPRTENTITIDATLLKEFHNWIAFPADVFDRPSLSLKQGIVKYITNAEEADYIKDIRLRFIKWMFYRCRASWGRRHKQSFLKRLEEDGTEVDERKCSRWLHHGKVYDLFVERWGTGVLIIIPFSCTEAEKVPVSEENNKNEEANEKNTTKRRKIFEDLERRGIQKAANDCATVGEAFENHLLQYWKSVGLFKEDHTTWKVKRKSSRFSSTTENQRARKKSKPTDLACPSSSLDDHRIEFERCVTIHSTPEPENAGMASRRSFDCTLGPAATASQGVVLRSRSTPHTLAEPEATDGPSPAPAPEPRQESWSHVPIREAPSSQQLLEGPETGLPHQPAPSSPPNVSSTLVQQNQSPLRTTSPMLMAAEVTKLSTGIWAHPCPSLEFRPVNTEDRGRSHDASGHPHSPQGSRGPHSAVEPSEKANTAGNNTSLRFTGNSVMTQDPSPAQPSDRDHPPRSLSASASLSTAAPDDQAGRVTHQMPSALDVREHQTRVPVNADLPETEDSPQLNYDMALTTALFDSLETLANWETLDMDGILAAIPDVGSSEIFGNLGEADQLANDFTN</sequence>
<dbReference type="EMBL" id="JAGMUV010000030">
    <property type="protein sequence ID" value="KAH7115684.1"/>
    <property type="molecule type" value="Genomic_DNA"/>
</dbReference>
<evidence type="ECO:0000313" key="2">
    <source>
        <dbReference type="EMBL" id="KAH7115684.1"/>
    </source>
</evidence>
<feature type="compositionally biased region" description="Polar residues" evidence="1">
    <location>
        <begin position="495"/>
        <end position="518"/>
    </location>
</feature>
<accession>A0A9P9IDE5</accession>
<dbReference type="Proteomes" id="UP000738349">
    <property type="component" value="Unassembled WGS sequence"/>
</dbReference>
<evidence type="ECO:0000256" key="1">
    <source>
        <dbReference type="SAM" id="MobiDB-lite"/>
    </source>
</evidence>
<proteinExistence type="predicted"/>
<feature type="region of interest" description="Disordered" evidence="1">
    <location>
        <begin position="277"/>
        <end position="306"/>
    </location>
</feature>
<feature type="compositionally biased region" description="Polar residues" evidence="1">
    <location>
        <begin position="416"/>
        <end position="428"/>
    </location>
</feature>
<name>A0A9P9IDE5_9HYPO</name>
<feature type="compositionally biased region" description="Basic and acidic residues" evidence="1">
    <location>
        <begin position="463"/>
        <end position="475"/>
    </location>
</feature>
<keyword evidence="3" id="KW-1185">Reference proteome</keyword>
<evidence type="ECO:0000313" key="3">
    <source>
        <dbReference type="Proteomes" id="UP000738349"/>
    </source>
</evidence>
<feature type="region of interest" description="Disordered" evidence="1">
    <location>
        <begin position="461"/>
        <end position="548"/>
    </location>
</feature>
<reference evidence="2" key="1">
    <citation type="journal article" date="2021" name="Nat. Commun.">
        <title>Genetic determinants of endophytism in the Arabidopsis root mycobiome.</title>
        <authorList>
            <person name="Mesny F."/>
            <person name="Miyauchi S."/>
            <person name="Thiergart T."/>
            <person name="Pickel B."/>
            <person name="Atanasova L."/>
            <person name="Karlsson M."/>
            <person name="Huettel B."/>
            <person name="Barry K.W."/>
            <person name="Haridas S."/>
            <person name="Chen C."/>
            <person name="Bauer D."/>
            <person name="Andreopoulos W."/>
            <person name="Pangilinan J."/>
            <person name="LaButti K."/>
            <person name="Riley R."/>
            <person name="Lipzen A."/>
            <person name="Clum A."/>
            <person name="Drula E."/>
            <person name="Henrissat B."/>
            <person name="Kohler A."/>
            <person name="Grigoriev I.V."/>
            <person name="Martin F.M."/>
            <person name="Hacquard S."/>
        </authorList>
    </citation>
    <scope>NUCLEOTIDE SEQUENCE</scope>
    <source>
        <strain evidence="2">MPI-CAGE-AT-0147</strain>
    </source>
</reference>
<feature type="region of interest" description="Disordered" evidence="1">
    <location>
        <begin position="360"/>
        <end position="385"/>
    </location>
</feature>
<dbReference type="OrthoDB" id="5115443at2759"/>
<gene>
    <name evidence="2" type="ORF">EDB81DRAFT_892800</name>
</gene>
<feature type="region of interest" description="Disordered" evidence="1">
    <location>
        <begin position="398"/>
        <end position="428"/>
    </location>
</feature>
<dbReference type="AlphaFoldDB" id="A0A9P9IDE5"/>
<feature type="compositionally biased region" description="Low complexity" evidence="1">
    <location>
        <begin position="531"/>
        <end position="542"/>
    </location>
</feature>